<reference evidence="2 4" key="2">
    <citation type="submission" date="2017-12" db="EMBL/GenBank/DDBJ databases">
        <title>Comparative Functional Genomics of Dry Heat Resistant strains isolated from the Viking Spacecraft.</title>
        <authorList>
            <person name="Seuylemezian A."/>
            <person name="Cooper K."/>
            <person name="Vaishampayan P."/>
        </authorList>
    </citation>
    <scope>NUCLEOTIDE SEQUENCE [LARGE SCALE GENOMIC DNA]</scope>
    <source>
        <strain evidence="2 4">ATCC 29669</strain>
    </source>
</reference>
<comment type="caution">
    <text evidence="1">The sequence shown here is derived from an EMBL/GenBank/DDBJ whole genome shotgun (WGS) entry which is preliminary data.</text>
</comment>
<proteinExistence type="predicted"/>
<dbReference type="InterPro" id="IPR024496">
    <property type="entry name" value="Spore_germ_GerPE"/>
</dbReference>
<evidence type="ECO:0000313" key="4">
    <source>
        <dbReference type="Proteomes" id="UP000235114"/>
    </source>
</evidence>
<name>A0A2N5GKC6_9BACI</name>
<evidence type="ECO:0000313" key="3">
    <source>
        <dbReference type="Proteomes" id="UP000234951"/>
    </source>
</evidence>
<accession>A0A2N5GKC6</accession>
<evidence type="ECO:0000313" key="2">
    <source>
        <dbReference type="EMBL" id="PLR99350.1"/>
    </source>
</evidence>
<dbReference type="OrthoDB" id="2599887at2"/>
<dbReference type="Proteomes" id="UP000234951">
    <property type="component" value="Unassembled WGS sequence"/>
</dbReference>
<reference evidence="1 3" key="1">
    <citation type="submission" date="2017-11" db="EMBL/GenBank/DDBJ databases">
        <title>Comparitive Functional Genomics of Dry Heat Resistant strains isolated from the Viking Spacecraft.</title>
        <authorList>
            <person name="Seuylemezian A."/>
            <person name="Cooper K."/>
            <person name="Vaishampayan P."/>
        </authorList>
    </citation>
    <scope>NUCLEOTIDE SEQUENCE [LARGE SCALE GENOMIC DNA]</scope>
    <source>
        <strain evidence="1 3">M4.6</strain>
    </source>
</reference>
<gene>
    <name evidence="1" type="ORF">CU635_12340</name>
    <name evidence="2" type="ORF">CVD25_05635</name>
</gene>
<dbReference type="AlphaFoldDB" id="A0A2N5GKC6"/>
<dbReference type="RefSeq" id="WP_101577680.1">
    <property type="nucleotide sequence ID" value="NZ_PGVA01000028.1"/>
</dbReference>
<sequence>MLQRTSYVTDLKVTTVSYSSVIQLGDSEIINGFSRAIAVQREEEVFYSDEGSFSAYPVFNKPIPFMPIREQLVQQTSHIFPVLKVKKIDILGISASSILHIGNSQNISLESRIKHIRQLRPR</sequence>
<organism evidence="1 3">
    <name type="scientific">Bacillus canaveralius</name>
    <dbReference type="NCBI Taxonomy" id="1403243"/>
    <lineage>
        <taxon>Bacteria</taxon>
        <taxon>Bacillati</taxon>
        <taxon>Bacillota</taxon>
        <taxon>Bacilli</taxon>
        <taxon>Bacillales</taxon>
        <taxon>Bacillaceae</taxon>
        <taxon>Bacillus</taxon>
    </lineage>
</organism>
<protein>
    <submittedName>
        <fullName evidence="1">Spore germination protein GerPE</fullName>
    </submittedName>
</protein>
<dbReference type="EMBL" id="PGVA01000028">
    <property type="protein sequence ID" value="PLR81964.1"/>
    <property type="molecule type" value="Genomic_DNA"/>
</dbReference>
<dbReference type="Proteomes" id="UP000235114">
    <property type="component" value="Unassembled WGS sequence"/>
</dbReference>
<dbReference type="EMBL" id="PGVD01000015">
    <property type="protein sequence ID" value="PLR99350.1"/>
    <property type="molecule type" value="Genomic_DNA"/>
</dbReference>
<dbReference type="Pfam" id="PF10970">
    <property type="entry name" value="GerPE"/>
    <property type="match status" value="1"/>
</dbReference>
<keyword evidence="4" id="KW-1185">Reference proteome</keyword>
<evidence type="ECO:0000313" key="1">
    <source>
        <dbReference type="EMBL" id="PLR81964.1"/>
    </source>
</evidence>